<gene>
    <name evidence="2" type="ORF">KBB96_14835</name>
</gene>
<name>A0A975G6S8_9BACT</name>
<keyword evidence="1" id="KW-0812">Transmembrane</keyword>
<sequence>MSGCLAAEVISLRFRHRRVFPDWTLPLVALFGVLPDICSPHISLEDRHASFSHSLLFLAVLVPVCGMIAFWFEKGMRLRVAVVIWLAAMLHLAADAVSGGIPWLIPWKEEPLGDYYLEPFTWPIYDAVFIITAWLLWRWRQRLEVRAYERELMSAD</sequence>
<evidence type="ECO:0000313" key="3">
    <source>
        <dbReference type="Proteomes" id="UP000676169"/>
    </source>
</evidence>
<evidence type="ECO:0000313" key="2">
    <source>
        <dbReference type="EMBL" id="QUE50139.1"/>
    </source>
</evidence>
<keyword evidence="3" id="KW-1185">Reference proteome</keyword>
<dbReference type="GO" id="GO:0016787">
    <property type="term" value="F:hydrolase activity"/>
    <property type="evidence" value="ECO:0007669"/>
    <property type="project" value="UniProtKB-KW"/>
</dbReference>
<dbReference type="InterPro" id="IPR007404">
    <property type="entry name" value="YdjM-like"/>
</dbReference>
<organism evidence="2 3">
    <name type="scientific">Luteolibacter ambystomatis</name>
    <dbReference type="NCBI Taxonomy" id="2824561"/>
    <lineage>
        <taxon>Bacteria</taxon>
        <taxon>Pseudomonadati</taxon>
        <taxon>Verrucomicrobiota</taxon>
        <taxon>Verrucomicrobiia</taxon>
        <taxon>Verrucomicrobiales</taxon>
        <taxon>Verrucomicrobiaceae</taxon>
        <taxon>Luteolibacter</taxon>
    </lineage>
</organism>
<proteinExistence type="predicted"/>
<accession>A0A975G6S8</accession>
<feature type="transmembrane region" description="Helical" evidence="1">
    <location>
        <begin position="84"/>
        <end position="105"/>
    </location>
</feature>
<dbReference type="Proteomes" id="UP000676169">
    <property type="component" value="Chromosome"/>
</dbReference>
<dbReference type="EMBL" id="CP073100">
    <property type="protein sequence ID" value="QUE50139.1"/>
    <property type="molecule type" value="Genomic_DNA"/>
</dbReference>
<keyword evidence="1" id="KW-1133">Transmembrane helix</keyword>
<dbReference type="Pfam" id="PF04307">
    <property type="entry name" value="YdjM"/>
    <property type="match status" value="1"/>
</dbReference>
<dbReference type="KEGG" id="lamb:KBB96_14835"/>
<protein>
    <submittedName>
        <fullName evidence="2">Metal-dependent hydrolase</fullName>
    </submittedName>
</protein>
<dbReference type="AlphaFoldDB" id="A0A975G6S8"/>
<reference evidence="2" key="1">
    <citation type="submission" date="2021-04" db="EMBL/GenBank/DDBJ databases">
        <title>Luteolibacter sp. 32A isolated from the skin of an Anderson's salamander (Ambystoma andersonii).</title>
        <authorList>
            <person name="Spergser J."/>
            <person name="Busse H.-J."/>
        </authorList>
    </citation>
    <scope>NUCLEOTIDE SEQUENCE</scope>
    <source>
        <strain evidence="2">32A</strain>
    </source>
</reference>
<feature type="transmembrane region" description="Helical" evidence="1">
    <location>
        <begin position="120"/>
        <end position="137"/>
    </location>
</feature>
<keyword evidence="1" id="KW-0472">Membrane</keyword>
<feature type="transmembrane region" description="Helical" evidence="1">
    <location>
        <begin position="54"/>
        <end position="72"/>
    </location>
</feature>
<evidence type="ECO:0000256" key="1">
    <source>
        <dbReference type="SAM" id="Phobius"/>
    </source>
</evidence>
<keyword evidence="2" id="KW-0378">Hydrolase</keyword>